<keyword evidence="4" id="KW-0479">Metal-binding</keyword>
<name>A2EYJ2_TRIV3</name>
<dbReference type="InParanoid" id="A2EYJ2"/>
<reference evidence="9" key="1">
    <citation type="submission" date="2006-10" db="EMBL/GenBank/DDBJ databases">
        <authorList>
            <person name="Amadeo P."/>
            <person name="Zhao Q."/>
            <person name="Wortman J."/>
            <person name="Fraser-Liggett C."/>
            <person name="Carlton J."/>
        </authorList>
    </citation>
    <scope>NUCLEOTIDE SEQUENCE</scope>
    <source>
        <strain evidence="9">G3</strain>
    </source>
</reference>
<keyword evidence="8" id="KW-0812">Transmembrane</keyword>
<keyword evidence="5" id="KW-0378">Hydrolase</keyword>
<evidence type="ECO:0000313" key="10">
    <source>
        <dbReference type="Proteomes" id="UP000001542"/>
    </source>
</evidence>
<dbReference type="FunFam" id="3.90.132.10:FF:000015">
    <property type="entry name" value="Uncharacterized protein"/>
    <property type="match status" value="1"/>
</dbReference>
<evidence type="ECO:0000256" key="7">
    <source>
        <dbReference type="ARBA" id="ARBA00023049"/>
    </source>
</evidence>
<reference evidence="9" key="2">
    <citation type="journal article" date="2007" name="Science">
        <title>Draft genome sequence of the sexually transmitted pathogen Trichomonas vaginalis.</title>
        <authorList>
            <person name="Carlton J.M."/>
            <person name="Hirt R.P."/>
            <person name="Silva J.C."/>
            <person name="Delcher A.L."/>
            <person name="Schatz M."/>
            <person name="Zhao Q."/>
            <person name="Wortman J.R."/>
            <person name="Bidwell S.L."/>
            <person name="Alsmark U.C.M."/>
            <person name="Besteiro S."/>
            <person name="Sicheritz-Ponten T."/>
            <person name="Noel C.J."/>
            <person name="Dacks J.B."/>
            <person name="Foster P.G."/>
            <person name="Simillion C."/>
            <person name="Van de Peer Y."/>
            <person name="Miranda-Saavedra D."/>
            <person name="Barton G.J."/>
            <person name="Westrop G.D."/>
            <person name="Mueller S."/>
            <person name="Dessi D."/>
            <person name="Fiori P.L."/>
            <person name="Ren Q."/>
            <person name="Paulsen I."/>
            <person name="Zhang H."/>
            <person name="Bastida-Corcuera F.D."/>
            <person name="Simoes-Barbosa A."/>
            <person name="Brown M.T."/>
            <person name="Hayes R.D."/>
            <person name="Mukherjee M."/>
            <person name="Okumura C.Y."/>
            <person name="Schneider R."/>
            <person name="Smith A.J."/>
            <person name="Vanacova S."/>
            <person name="Villalvazo M."/>
            <person name="Haas B.J."/>
            <person name="Pertea M."/>
            <person name="Feldblyum T.V."/>
            <person name="Utterback T.R."/>
            <person name="Shu C.L."/>
            <person name="Osoegawa K."/>
            <person name="de Jong P.J."/>
            <person name="Hrdy I."/>
            <person name="Horvathova L."/>
            <person name="Zubacova Z."/>
            <person name="Dolezal P."/>
            <person name="Malik S.B."/>
            <person name="Logsdon J.M. Jr."/>
            <person name="Henze K."/>
            <person name="Gupta A."/>
            <person name="Wang C.C."/>
            <person name="Dunne R.L."/>
            <person name="Upcroft J.A."/>
            <person name="Upcroft P."/>
            <person name="White O."/>
            <person name="Salzberg S.L."/>
            <person name="Tang P."/>
            <person name="Chiu C.-H."/>
            <person name="Lee Y.-S."/>
            <person name="Embley T.M."/>
            <person name="Coombs G.H."/>
            <person name="Mottram J.C."/>
            <person name="Tachezy J."/>
            <person name="Fraser-Liggett C.M."/>
            <person name="Johnson P.J."/>
        </authorList>
    </citation>
    <scope>NUCLEOTIDE SEQUENCE [LARGE SCALE GENOMIC DNA]</scope>
    <source>
        <strain evidence="9">G3</strain>
    </source>
</reference>
<keyword evidence="8" id="KW-1133">Transmembrane helix</keyword>
<dbReference type="PANTHER" id="PTHR10942:SF0">
    <property type="entry name" value="LEISHMANOLYSIN-LIKE PEPTIDASE"/>
    <property type="match status" value="1"/>
</dbReference>
<dbReference type="InterPro" id="IPR001577">
    <property type="entry name" value="Peptidase_M8"/>
</dbReference>
<evidence type="ECO:0000256" key="5">
    <source>
        <dbReference type="ARBA" id="ARBA00022801"/>
    </source>
</evidence>
<evidence type="ECO:0000256" key="8">
    <source>
        <dbReference type="SAM" id="Phobius"/>
    </source>
</evidence>
<dbReference type="GO" id="GO:0046872">
    <property type="term" value="F:metal ion binding"/>
    <property type="evidence" value="ECO:0007669"/>
    <property type="project" value="UniProtKB-KW"/>
</dbReference>
<dbReference type="GO" id="GO:0016020">
    <property type="term" value="C:membrane"/>
    <property type="evidence" value="ECO:0007669"/>
    <property type="project" value="InterPro"/>
</dbReference>
<comment type="cofactor">
    <cofactor evidence="1">
        <name>Zn(2+)</name>
        <dbReference type="ChEBI" id="CHEBI:29105"/>
    </cofactor>
</comment>
<evidence type="ECO:0000256" key="2">
    <source>
        <dbReference type="ARBA" id="ARBA00005860"/>
    </source>
</evidence>
<organism evidence="9 10">
    <name type="scientific">Trichomonas vaginalis (strain ATCC PRA-98 / G3)</name>
    <dbReference type="NCBI Taxonomy" id="412133"/>
    <lineage>
        <taxon>Eukaryota</taxon>
        <taxon>Metamonada</taxon>
        <taxon>Parabasalia</taxon>
        <taxon>Trichomonadida</taxon>
        <taxon>Trichomonadidae</taxon>
        <taxon>Trichomonas</taxon>
    </lineage>
</organism>
<evidence type="ECO:0000256" key="4">
    <source>
        <dbReference type="ARBA" id="ARBA00022723"/>
    </source>
</evidence>
<dbReference type="EMBL" id="DS113541">
    <property type="protein sequence ID" value="EAY02268.1"/>
    <property type="molecule type" value="Genomic_DNA"/>
</dbReference>
<sequence>MDIQFDYNTDNSFIGRLTDASIAILQDTGNYICNWSMARPLVWGNPESQIGGKPIKDFALGPPQLVFPKRYLYYSNSVFVNTNNNHPSFVGFDFKHGGYLLQLEAPQSYSGTFYNPLNFTYLSRFKEFDYAPVRYPAVKCKDGEAMIPNDGVCHPYICNRYDNFTLITTDYGDYDGNLINITCTKDDPNRTMTVKLPGKIEIYINVTCVDPELFCRSVKLSDMHFVRDPFDPDLSVKQLDDPYLNTANSTTTNTTESSSEKDGKSIVPYVAGGVSAAVVIVIIVVVTIVILKRKSNHEDNANEQEV</sequence>
<evidence type="ECO:0000256" key="3">
    <source>
        <dbReference type="ARBA" id="ARBA00022670"/>
    </source>
</evidence>
<comment type="similarity">
    <text evidence="2">Belongs to the peptidase M8 family.</text>
</comment>
<dbReference type="KEGG" id="tva:4760105"/>
<keyword evidence="7" id="KW-0482">Metalloprotease</keyword>
<dbReference type="SUPFAM" id="SSF55486">
    <property type="entry name" value="Metalloproteases ('zincins'), catalytic domain"/>
    <property type="match status" value="1"/>
</dbReference>
<feature type="transmembrane region" description="Helical" evidence="8">
    <location>
        <begin position="266"/>
        <end position="291"/>
    </location>
</feature>
<evidence type="ECO:0000256" key="6">
    <source>
        <dbReference type="ARBA" id="ARBA00022833"/>
    </source>
</evidence>
<dbReference type="PANTHER" id="PTHR10942">
    <property type="entry name" value="LEISHMANOLYSIN-LIKE PEPTIDASE"/>
    <property type="match status" value="1"/>
</dbReference>
<keyword evidence="8" id="KW-0472">Membrane</keyword>
<evidence type="ECO:0000313" key="9">
    <source>
        <dbReference type="EMBL" id="EAY02268.1"/>
    </source>
</evidence>
<dbReference type="Gene3D" id="3.90.132.10">
    <property type="entry name" value="Leishmanolysin , domain 2"/>
    <property type="match status" value="1"/>
</dbReference>
<protein>
    <submittedName>
        <fullName evidence="9">Uncharacterized protein</fullName>
    </submittedName>
</protein>
<dbReference type="AlphaFoldDB" id="A2EYJ2"/>
<evidence type="ECO:0000256" key="1">
    <source>
        <dbReference type="ARBA" id="ARBA00001947"/>
    </source>
</evidence>
<accession>A2EYJ2</accession>
<dbReference type="RefSeq" id="XP_001314585.1">
    <property type="nucleotide sequence ID" value="XM_001314556.1"/>
</dbReference>
<proteinExistence type="inferred from homology"/>
<dbReference type="GO" id="GO:0004222">
    <property type="term" value="F:metalloendopeptidase activity"/>
    <property type="evidence" value="ECO:0007669"/>
    <property type="project" value="InterPro"/>
</dbReference>
<dbReference type="Proteomes" id="UP000001542">
    <property type="component" value="Unassembled WGS sequence"/>
</dbReference>
<keyword evidence="3" id="KW-0645">Protease</keyword>
<gene>
    <name evidence="9" type="ORF">TVAG_030840</name>
</gene>
<keyword evidence="6" id="KW-0862">Zinc</keyword>
<dbReference type="GO" id="GO:0007155">
    <property type="term" value="P:cell adhesion"/>
    <property type="evidence" value="ECO:0007669"/>
    <property type="project" value="InterPro"/>
</dbReference>
<dbReference type="VEuPathDB" id="TrichDB:TVAGG3_0586070"/>
<dbReference type="VEuPathDB" id="TrichDB:TVAG_030840"/>
<dbReference type="SMR" id="A2EYJ2"/>
<keyword evidence="10" id="KW-1185">Reference proteome</keyword>
<dbReference type="GO" id="GO:0006508">
    <property type="term" value="P:proteolysis"/>
    <property type="evidence" value="ECO:0007669"/>
    <property type="project" value="UniProtKB-KW"/>
</dbReference>